<keyword evidence="10" id="KW-0677">Repeat</keyword>
<protein>
    <recommendedName>
        <fullName evidence="3">non-specific serine/threonine protein kinase</fullName>
        <ecNumber evidence="3">2.7.11.1</ecNumber>
    </recommendedName>
</protein>
<proteinExistence type="predicted"/>
<dbReference type="GO" id="GO:0004674">
    <property type="term" value="F:protein serine/threonine kinase activity"/>
    <property type="evidence" value="ECO:0007669"/>
    <property type="project" value="UniProtKB-KW"/>
</dbReference>
<keyword evidence="14 21" id="KW-1133">Transmembrane helix</keyword>
<keyword evidence="24" id="KW-1185">Reference proteome</keyword>
<evidence type="ECO:0000256" key="1">
    <source>
        <dbReference type="ARBA" id="ARBA00004236"/>
    </source>
</evidence>
<dbReference type="SMART" id="SM00369">
    <property type="entry name" value="LRR_TYP"/>
    <property type="match status" value="10"/>
</dbReference>
<keyword evidence="6" id="KW-0433">Leucine-rich repeat</keyword>
<keyword evidence="5" id="KW-0597">Phosphoprotein</keyword>
<dbReference type="SUPFAM" id="SSF52058">
    <property type="entry name" value="L domain-like"/>
    <property type="match status" value="2"/>
</dbReference>
<comment type="catalytic activity">
    <reaction evidence="19">
        <text>L-seryl-[protein] + ATP = O-phospho-L-seryl-[protein] + ADP + H(+)</text>
        <dbReference type="Rhea" id="RHEA:17989"/>
        <dbReference type="Rhea" id="RHEA-COMP:9863"/>
        <dbReference type="Rhea" id="RHEA-COMP:11604"/>
        <dbReference type="ChEBI" id="CHEBI:15378"/>
        <dbReference type="ChEBI" id="CHEBI:29999"/>
        <dbReference type="ChEBI" id="CHEBI:30616"/>
        <dbReference type="ChEBI" id="CHEBI:83421"/>
        <dbReference type="ChEBI" id="CHEBI:456216"/>
        <dbReference type="EC" id="2.7.11.1"/>
    </reaction>
</comment>
<evidence type="ECO:0000256" key="14">
    <source>
        <dbReference type="ARBA" id="ARBA00022989"/>
    </source>
</evidence>
<dbReference type="Pfam" id="PF00560">
    <property type="entry name" value="LRR_1"/>
    <property type="match status" value="6"/>
</dbReference>
<dbReference type="PANTHER" id="PTHR48053:SF168">
    <property type="entry name" value="LRR RECEPTOR-LIKE KINASE FAMILY PROTEIN"/>
    <property type="match status" value="1"/>
</dbReference>
<keyword evidence="7" id="KW-0808">Transferase</keyword>
<dbReference type="FunFam" id="3.80.10.10:FF:000383">
    <property type="entry name" value="Leucine-rich repeat receptor protein kinase EMS1"/>
    <property type="match status" value="1"/>
</dbReference>
<accession>A0A9D3ZWM9</accession>
<evidence type="ECO:0000256" key="8">
    <source>
        <dbReference type="ARBA" id="ARBA00022692"/>
    </source>
</evidence>
<keyword evidence="4" id="KW-0723">Serine/threonine-protein kinase</keyword>
<evidence type="ECO:0000256" key="19">
    <source>
        <dbReference type="ARBA" id="ARBA00048679"/>
    </source>
</evidence>
<dbReference type="Pfam" id="PF00069">
    <property type="entry name" value="Pkinase"/>
    <property type="match status" value="1"/>
</dbReference>
<evidence type="ECO:0000256" key="12">
    <source>
        <dbReference type="ARBA" id="ARBA00022777"/>
    </source>
</evidence>
<dbReference type="InterPro" id="IPR032675">
    <property type="entry name" value="LRR_dom_sf"/>
</dbReference>
<dbReference type="GO" id="GO:0051707">
    <property type="term" value="P:response to other organism"/>
    <property type="evidence" value="ECO:0007669"/>
    <property type="project" value="UniProtKB-ARBA"/>
</dbReference>
<dbReference type="InterPro" id="IPR011009">
    <property type="entry name" value="Kinase-like_dom_sf"/>
</dbReference>
<evidence type="ECO:0000256" key="16">
    <source>
        <dbReference type="ARBA" id="ARBA00023170"/>
    </source>
</evidence>
<evidence type="ECO:0000256" key="3">
    <source>
        <dbReference type="ARBA" id="ARBA00012513"/>
    </source>
</evidence>
<evidence type="ECO:0000256" key="17">
    <source>
        <dbReference type="ARBA" id="ARBA00023180"/>
    </source>
</evidence>
<evidence type="ECO:0000256" key="7">
    <source>
        <dbReference type="ARBA" id="ARBA00022679"/>
    </source>
</evidence>
<dbReference type="FunFam" id="3.30.200.20:FF:000309">
    <property type="entry name" value="Leucine-rich repeat receptor protein kinase MSP1"/>
    <property type="match status" value="1"/>
</dbReference>
<dbReference type="SUPFAM" id="SSF56112">
    <property type="entry name" value="Protein kinase-like (PK-like)"/>
    <property type="match status" value="1"/>
</dbReference>
<dbReference type="EMBL" id="JAIQCV010000009">
    <property type="protein sequence ID" value="KAH1067329.1"/>
    <property type="molecule type" value="Genomic_DNA"/>
</dbReference>
<dbReference type="Gene3D" id="3.80.10.10">
    <property type="entry name" value="Ribonuclease Inhibitor"/>
    <property type="match status" value="4"/>
</dbReference>
<comment type="caution">
    <text evidence="23">The sequence shown here is derived from an EMBL/GenBank/DDBJ whole genome shotgun (WGS) entry which is preliminary data.</text>
</comment>
<keyword evidence="12" id="KW-0418">Kinase</keyword>
<keyword evidence="9" id="KW-0732">Signal</keyword>
<dbReference type="GO" id="GO:0005886">
    <property type="term" value="C:plasma membrane"/>
    <property type="evidence" value="ECO:0007669"/>
    <property type="project" value="UniProtKB-SubCell"/>
</dbReference>
<dbReference type="InterPro" id="IPR055414">
    <property type="entry name" value="LRR_R13L4/SHOC2-like"/>
</dbReference>
<feature type="transmembrane region" description="Helical" evidence="21">
    <location>
        <begin position="724"/>
        <end position="746"/>
    </location>
</feature>
<feature type="binding site" evidence="20">
    <location>
        <position position="818"/>
    </location>
    <ligand>
        <name>ATP</name>
        <dbReference type="ChEBI" id="CHEBI:30616"/>
    </ligand>
</feature>
<dbReference type="InterPro" id="IPR001611">
    <property type="entry name" value="Leu-rich_rpt"/>
</dbReference>
<feature type="domain" description="Protein kinase" evidence="22">
    <location>
        <begin position="789"/>
        <end position="1074"/>
    </location>
</feature>
<dbReference type="InterPro" id="IPR051716">
    <property type="entry name" value="Plant_RL_S/T_kinase"/>
</dbReference>
<gene>
    <name evidence="23" type="ORF">J1N35_032316</name>
</gene>
<keyword evidence="13 20" id="KW-0067">ATP-binding</keyword>
<dbReference type="InterPro" id="IPR003591">
    <property type="entry name" value="Leu-rich_rpt_typical-subtyp"/>
</dbReference>
<evidence type="ECO:0000256" key="4">
    <source>
        <dbReference type="ARBA" id="ARBA00022527"/>
    </source>
</evidence>
<reference evidence="23 24" key="1">
    <citation type="journal article" date="2021" name="Plant Biotechnol. J.">
        <title>Multi-omics assisted identification of the key and species-specific regulatory components of drought-tolerant mechanisms in Gossypium stocksii.</title>
        <authorList>
            <person name="Yu D."/>
            <person name="Ke L."/>
            <person name="Zhang D."/>
            <person name="Wu Y."/>
            <person name="Sun Y."/>
            <person name="Mei J."/>
            <person name="Sun J."/>
            <person name="Sun Y."/>
        </authorList>
    </citation>
    <scope>NUCLEOTIDE SEQUENCE [LARGE SCALE GENOMIC DNA]</scope>
    <source>
        <strain evidence="24">cv. E1</strain>
        <tissue evidence="23">Leaf</tissue>
    </source>
</reference>
<dbReference type="AlphaFoldDB" id="A0A9D3ZWM9"/>
<evidence type="ECO:0000256" key="11">
    <source>
        <dbReference type="ARBA" id="ARBA00022741"/>
    </source>
</evidence>
<dbReference type="PROSITE" id="PS00107">
    <property type="entry name" value="PROTEIN_KINASE_ATP"/>
    <property type="match status" value="1"/>
</dbReference>
<dbReference type="Proteomes" id="UP000828251">
    <property type="component" value="Unassembled WGS sequence"/>
</dbReference>
<evidence type="ECO:0000256" key="20">
    <source>
        <dbReference type="PROSITE-ProRule" id="PRU10141"/>
    </source>
</evidence>
<dbReference type="OrthoDB" id="676979at2759"/>
<evidence type="ECO:0000256" key="2">
    <source>
        <dbReference type="ARBA" id="ARBA00004479"/>
    </source>
</evidence>
<evidence type="ECO:0000256" key="18">
    <source>
        <dbReference type="ARBA" id="ARBA00047899"/>
    </source>
</evidence>
<evidence type="ECO:0000256" key="5">
    <source>
        <dbReference type="ARBA" id="ARBA00022553"/>
    </source>
</evidence>
<dbReference type="InterPro" id="IPR008266">
    <property type="entry name" value="Tyr_kinase_AS"/>
</dbReference>
<keyword evidence="17" id="KW-0325">Glycoprotein</keyword>
<dbReference type="Pfam" id="PF08263">
    <property type="entry name" value="LRRNT_2"/>
    <property type="match status" value="1"/>
</dbReference>
<keyword evidence="8 21" id="KW-0812">Transmembrane</keyword>
<dbReference type="Gene3D" id="3.30.200.20">
    <property type="entry name" value="Phosphorylase Kinase, domain 1"/>
    <property type="match status" value="1"/>
</dbReference>
<name>A0A9D3ZWM9_9ROSI</name>
<evidence type="ECO:0000256" key="6">
    <source>
        <dbReference type="ARBA" id="ARBA00022614"/>
    </source>
</evidence>
<dbReference type="FunFam" id="3.80.10.10:FF:000177">
    <property type="entry name" value="Leucine-rich repeat receptor-like serine/threonine-protein kinase At1g17230"/>
    <property type="match status" value="1"/>
</dbReference>
<evidence type="ECO:0000256" key="15">
    <source>
        <dbReference type="ARBA" id="ARBA00023136"/>
    </source>
</evidence>
<keyword evidence="16" id="KW-0675">Receptor</keyword>
<dbReference type="InterPro" id="IPR000719">
    <property type="entry name" value="Prot_kinase_dom"/>
</dbReference>
<keyword evidence="15 21" id="KW-0472">Membrane</keyword>
<evidence type="ECO:0000313" key="24">
    <source>
        <dbReference type="Proteomes" id="UP000828251"/>
    </source>
</evidence>
<dbReference type="FunFam" id="3.80.10.10:FF:000453">
    <property type="entry name" value="Leucine-rich receptor-like protein kinase family protein"/>
    <property type="match status" value="1"/>
</dbReference>
<dbReference type="PROSITE" id="PS00109">
    <property type="entry name" value="PROTEIN_KINASE_TYR"/>
    <property type="match status" value="1"/>
</dbReference>
<dbReference type="Pfam" id="PF13855">
    <property type="entry name" value="LRR_8"/>
    <property type="match status" value="1"/>
</dbReference>
<evidence type="ECO:0000313" key="23">
    <source>
        <dbReference type="EMBL" id="KAH1067329.1"/>
    </source>
</evidence>
<evidence type="ECO:0000259" key="22">
    <source>
        <dbReference type="PROSITE" id="PS50011"/>
    </source>
</evidence>
<keyword evidence="11 20" id="KW-0547">Nucleotide-binding</keyword>
<sequence length="1094" mass="120369">MLFFINKLASSSFRVFFFSVLLVSFFHVFDSVSGTFREEASTRQKESNALLKWKARLDNQSQSSLSSWYGNGHCNWTGIICDKSRRVNQLNLSNFGLKGKLYGFSFSSFPKLNVIDLSSNYLRGTIPSGVGNLSRLTYLDLSSNNLSGYIPFEIGKLRSISELYLERNILTGSIPPSIGNLTDLSFLYLHKNKLSGSIPQQIGMLKSLYTLALSDNNLVGSLPPSIGNLSNLSALRLYNNKISGSIPKEIGMLGSLGGINLSNNSLSGEIPASIGNLTKVNSLYLSGNNFHGSIPQEIGKMRSLIDLELVNANLSGLIPASIGTLKNLSYLYLYLNALSGFIPSSIGNLTNLIELFLHCNKLQGSIPWELGKLQSLHQLILFDNSLSGFIPEEMNNLTSLEVFEVSENYLIGHLPQQVCLGGVLETFTAHNNYFTGPIPKSLKNCTSLYRVRLEHNQLIGNVSEDFGIYPNLDYLDLSGNKLIGELSSKWGQCHNLTSLRISSNNLSGGIPSELGKATQLRVCDLSSNHLTGGIPKELGELKLLFNLMLNDNHLSGSIPPEIGILSSLVHLNLAANNLNGSIPIWLRQCENLLELNLSVNRLSGGIPSEVGSLSFLQILDLSQNFLIGKIPKVVGNLKSLEKLNLSHNKLFGFIPSTFDDMVSLTSVDVSDNQLEGPLPDNKAFREASFNAYRNNKGLCGDITGLEVCSSKLSSNVDRKKNSKIVIATVVPILFTLLLAFVVMGILSSSKRRERNTENTPRVVASDSLFEICNYDEKMYENIVEATEEFDSKYCIGVGGYGTVYKAELSYGQIVAVKKLHPLPEGGVGDQKAFNSEIRALTEIRHRNILKLYGFCSHPQHLILVYEFLEGGSLEKILMIDEQAMEFDWIKRVNVVKGMANAVAYMHHDCSPPMVHRDISSKNILLDSDYEAHVADFGAARLLKPDSSNWTSFKGTFGCTAPELAYTMQVNEKCDVFSFGVVTLETLMGRHPGDMVSFLSSSVSSPTPSSSSSATFNHLLLKDLLDQRLPSPREQIADEVVSVVKLASLCLHTTPQSRPSMEQVSQELSTQNPPLVKQFHTVTISQLFDSSCYTS</sequence>
<evidence type="ECO:0000256" key="13">
    <source>
        <dbReference type="ARBA" id="ARBA00022840"/>
    </source>
</evidence>
<dbReference type="GO" id="GO:0006952">
    <property type="term" value="P:defense response"/>
    <property type="evidence" value="ECO:0007669"/>
    <property type="project" value="UniProtKB-ARBA"/>
</dbReference>
<evidence type="ECO:0000256" key="10">
    <source>
        <dbReference type="ARBA" id="ARBA00022737"/>
    </source>
</evidence>
<evidence type="ECO:0000256" key="21">
    <source>
        <dbReference type="SAM" id="Phobius"/>
    </source>
</evidence>
<dbReference type="PRINTS" id="PR00019">
    <property type="entry name" value="LEURICHRPT"/>
</dbReference>
<dbReference type="FunFam" id="1.10.510.10:FF:000445">
    <property type="entry name" value="MDIS1-interacting receptor like kinase 2"/>
    <property type="match status" value="1"/>
</dbReference>
<dbReference type="InterPro" id="IPR017441">
    <property type="entry name" value="Protein_kinase_ATP_BS"/>
</dbReference>
<organism evidence="23 24">
    <name type="scientific">Gossypium stocksii</name>
    <dbReference type="NCBI Taxonomy" id="47602"/>
    <lineage>
        <taxon>Eukaryota</taxon>
        <taxon>Viridiplantae</taxon>
        <taxon>Streptophyta</taxon>
        <taxon>Embryophyta</taxon>
        <taxon>Tracheophyta</taxon>
        <taxon>Spermatophyta</taxon>
        <taxon>Magnoliopsida</taxon>
        <taxon>eudicotyledons</taxon>
        <taxon>Gunneridae</taxon>
        <taxon>Pentapetalae</taxon>
        <taxon>rosids</taxon>
        <taxon>malvids</taxon>
        <taxon>Malvales</taxon>
        <taxon>Malvaceae</taxon>
        <taxon>Malvoideae</taxon>
        <taxon>Gossypium</taxon>
    </lineage>
</organism>
<dbReference type="InterPro" id="IPR013210">
    <property type="entry name" value="LRR_N_plant-typ"/>
</dbReference>
<comment type="subcellular location">
    <subcellularLocation>
        <location evidence="1">Cell membrane</location>
    </subcellularLocation>
    <subcellularLocation>
        <location evidence="2">Membrane</location>
        <topology evidence="2">Single-pass type I membrane protein</topology>
    </subcellularLocation>
</comment>
<evidence type="ECO:0000256" key="9">
    <source>
        <dbReference type="ARBA" id="ARBA00022729"/>
    </source>
</evidence>
<dbReference type="PANTHER" id="PTHR48053">
    <property type="entry name" value="LEUCINE RICH REPEAT FAMILY PROTEIN, EXPRESSED"/>
    <property type="match status" value="1"/>
</dbReference>
<dbReference type="GO" id="GO:0005524">
    <property type="term" value="F:ATP binding"/>
    <property type="evidence" value="ECO:0007669"/>
    <property type="project" value="UniProtKB-UniRule"/>
</dbReference>
<comment type="catalytic activity">
    <reaction evidence="18">
        <text>L-threonyl-[protein] + ATP = O-phospho-L-threonyl-[protein] + ADP + H(+)</text>
        <dbReference type="Rhea" id="RHEA:46608"/>
        <dbReference type="Rhea" id="RHEA-COMP:11060"/>
        <dbReference type="Rhea" id="RHEA-COMP:11605"/>
        <dbReference type="ChEBI" id="CHEBI:15378"/>
        <dbReference type="ChEBI" id="CHEBI:30013"/>
        <dbReference type="ChEBI" id="CHEBI:30616"/>
        <dbReference type="ChEBI" id="CHEBI:61977"/>
        <dbReference type="ChEBI" id="CHEBI:456216"/>
        <dbReference type="EC" id="2.7.11.1"/>
    </reaction>
</comment>
<dbReference type="GO" id="GO:0009791">
    <property type="term" value="P:post-embryonic development"/>
    <property type="evidence" value="ECO:0007669"/>
    <property type="project" value="UniProtKB-ARBA"/>
</dbReference>
<dbReference type="FunFam" id="3.80.10.10:FF:000400">
    <property type="entry name" value="Nuclear pore complex protein NUP107"/>
    <property type="match status" value="1"/>
</dbReference>
<dbReference type="Pfam" id="PF23598">
    <property type="entry name" value="LRR_14"/>
    <property type="match status" value="2"/>
</dbReference>
<dbReference type="Gene3D" id="1.10.510.10">
    <property type="entry name" value="Transferase(Phosphotransferase) domain 1"/>
    <property type="match status" value="1"/>
</dbReference>
<dbReference type="PROSITE" id="PS50011">
    <property type="entry name" value="PROTEIN_KINASE_DOM"/>
    <property type="match status" value="1"/>
</dbReference>
<dbReference type="EC" id="2.7.11.1" evidence="3"/>